<name>A0A6P4YT87_BRABE</name>
<dbReference type="RefSeq" id="XP_019632635.1">
    <property type="nucleotide sequence ID" value="XM_019777076.1"/>
</dbReference>
<gene>
    <name evidence="3" type="primary">LOC109476190</name>
</gene>
<dbReference type="GeneID" id="109476190"/>
<keyword evidence="2" id="KW-1185">Reference proteome</keyword>
<proteinExistence type="predicted"/>
<feature type="region of interest" description="Disordered" evidence="1">
    <location>
        <begin position="224"/>
        <end position="253"/>
    </location>
</feature>
<dbReference type="Proteomes" id="UP000515135">
    <property type="component" value="Unplaced"/>
</dbReference>
<accession>A0A6P4YT87</accession>
<evidence type="ECO:0000256" key="1">
    <source>
        <dbReference type="SAM" id="MobiDB-lite"/>
    </source>
</evidence>
<sequence length="253" mass="28429">MESNDSFDHEMIDVIDLDYYDDLLALFDDYYDDDLLALFDDVFVDENMDQQPFVEWTPPTPPATPQSDAAVPPPNVVPAVMDGGWSPVTPTSTPPPPDNPVFVAPTVQVYDYQHVPVPAYWNAYDDRQVYAAAYAQQQYPWSGYAAAMDYYGPYYDQQMYAHEYAQQVYPDHHIDTAPPQASPVMMDVNLSPSTLPVDAAEVMRTLANVPLSAWGEAEFHDQWGATDSYTTPTAAKRSGGPMEDEPPRKHPRH</sequence>
<evidence type="ECO:0000313" key="2">
    <source>
        <dbReference type="Proteomes" id="UP000515135"/>
    </source>
</evidence>
<organism evidence="2 3">
    <name type="scientific">Branchiostoma belcheri</name>
    <name type="common">Amphioxus</name>
    <dbReference type="NCBI Taxonomy" id="7741"/>
    <lineage>
        <taxon>Eukaryota</taxon>
        <taxon>Metazoa</taxon>
        <taxon>Chordata</taxon>
        <taxon>Cephalochordata</taxon>
        <taxon>Leptocardii</taxon>
        <taxon>Amphioxiformes</taxon>
        <taxon>Branchiostomatidae</taxon>
        <taxon>Branchiostoma</taxon>
    </lineage>
</organism>
<dbReference type="AlphaFoldDB" id="A0A6P4YT87"/>
<protein>
    <submittedName>
        <fullName evidence="3">Uncharacterized protein LOC109476190</fullName>
    </submittedName>
</protein>
<dbReference type="OrthoDB" id="10630788at2759"/>
<evidence type="ECO:0000313" key="3">
    <source>
        <dbReference type="RefSeq" id="XP_019632635.1"/>
    </source>
</evidence>
<reference evidence="3" key="1">
    <citation type="submission" date="2025-08" db="UniProtKB">
        <authorList>
            <consortium name="RefSeq"/>
        </authorList>
    </citation>
    <scope>IDENTIFICATION</scope>
    <source>
        <tissue evidence="3">Gonad</tissue>
    </source>
</reference>
<dbReference type="KEGG" id="bbel:109476190"/>